<reference evidence="8 9" key="1">
    <citation type="submission" date="2017-07" db="EMBL/GenBank/DDBJ databases">
        <title>An improved, manually edited Actinidia chinensis var. chinensis (kiwifruit) genome highlights the challenges associated with draft genomes and gene prediction in plants.</title>
        <authorList>
            <person name="Pilkington S."/>
            <person name="Crowhurst R."/>
            <person name="Hilario E."/>
            <person name="Nardozza S."/>
            <person name="Fraser L."/>
            <person name="Peng Y."/>
            <person name="Gunaseelan K."/>
            <person name="Simpson R."/>
            <person name="Tahir J."/>
            <person name="Deroles S."/>
            <person name="Templeton K."/>
            <person name="Luo Z."/>
            <person name="Davy M."/>
            <person name="Cheng C."/>
            <person name="Mcneilage M."/>
            <person name="Scaglione D."/>
            <person name="Liu Y."/>
            <person name="Zhang Q."/>
            <person name="Datson P."/>
            <person name="De Silva N."/>
            <person name="Gardiner S."/>
            <person name="Bassett H."/>
            <person name="Chagne D."/>
            <person name="Mccallum J."/>
            <person name="Dzierzon H."/>
            <person name="Deng C."/>
            <person name="Wang Y.-Y."/>
            <person name="Barron N."/>
            <person name="Manako K."/>
            <person name="Bowen J."/>
            <person name="Foster T."/>
            <person name="Erridge Z."/>
            <person name="Tiffin H."/>
            <person name="Waite C."/>
            <person name="Davies K."/>
            <person name="Grierson E."/>
            <person name="Laing W."/>
            <person name="Kirk R."/>
            <person name="Chen X."/>
            <person name="Wood M."/>
            <person name="Montefiori M."/>
            <person name="Brummell D."/>
            <person name="Schwinn K."/>
            <person name="Catanach A."/>
            <person name="Fullerton C."/>
            <person name="Li D."/>
            <person name="Meiyalaghan S."/>
            <person name="Nieuwenhuizen N."/>
            <person name="Read N."/>
            <person name="Prakash R."/>
            <person name="Hunter D."/>
            <person name="Zhang H."/>
            <person name="Mckenzie M."/>
            <person name="Knabel M."/>
            <person name="Harris A."/>
            <person name="Allan A."/>
            <person name="Chen A."/>
            <person name="Janssen B."/>
            <person name="Plunkett B."/>
            <person name="Dwamena C."/>
            <person name="Voogd C."/>
            <person name="Leif D."/>
            <person name="Lafferty D."/>
            <person name="Souleyre E."/>
            <person name="Varkonyi-Gasic E."/>
            <person name="Gambi F."/>
            <person name="Hanley J."/>
            <person name="Yao J.-L."/>
            <person name="Cheung J."/>
            <person name="David K."/>
            <person name="Warren B."/>
            <person name="Marsh K."/>
            <person name="Snowden K."/>
            <person name="Lin-Wang K."/>
            <person name="Brian L."/>
            <person name="Martinez-Sanchez M."/>
            <person name="Wang M."/>
            <person name="Ileperuma N."/>
            <person name="Macnee N."/>
            <person name="Campin R."/>
            <person name="Mcatee P."/>
            <person name="Drummond R."/>
            <person name="Espley R."/>
            <person name="Ireland H."/>
            <person name="Wu R."/>
            <person name="Atkinson R."/>
            <person name="Karunairetnam S."/>
            <person name="Bulley S."/>
            <person name="Chunkath S."/>
            <person name="Hanley Z."/>
            <person name="Storey R."/>
            <person name="Thrimawithana A."/>
            <person name="Thomson S."/>
            <person name="David C."/>
            <person name="Testolin R."/>
        </authorList>
    </citation>
    <scope>NUCLEOTIDE SEQUENCE [LARGE SCALE GENOMIC DNA]</scope>
    <source>
        <strain evidence="9">cv. Red5</strain>
        <tissue evidence="8">Young leaf</tissue>
    </source>
</reference>
<dbReference type="Pfam" id="PF21797">
    <property type="entry name" value="CycT2-like_C"/>
    <property type="match status" value="1"/>
</dbReference>
<dbReference type="FunFam" id="1.10.472.10:FF:000081">
    <property type="entry name" value="Cyclin family protein"/>
    <property type="match status" value="1"/>
</dbReference>
<comment type="similarity">
    <text evidence="4">Belongs to the cyclin family. Cyclin T subfamily.</text>
</comment>
<dbReference type="GO" id="GO:0051301">
    <property type="term" value="P:cell division"/>
    <property type="evidence" value="ECO:0007669"/>
    <property type="project" value="UniProtKB-KW"/>
</dbReference>
<feature type="domain" description="Cyclin-like" evidence="7">
    <location>
        <begin position="66"/>
        <end position="168"/>
    </location>
</feature>
<evidence type="ECO:0000313" key="8">
    <source>
        <dbReference type="EMBL" id="PSS31315.1"/>
    </source>
</evidence>
<dbReference type="Gramene" id="PSS31315">
    <property type="protein sequence ID" value="PSS31315"/>
    <property type="gene ID" value="CEY00_Acc04611"/>
</dbReference>
<evidence type="ECO:0000256" key="2">
    <source>
        <dbReference type="ARBA" id="ARBA00023127"/>
    </source>
</evidence>
<dbReference type="InterPro" id="IPR006671">
    <property type="entry name" value="Cyclin_N"/>
</dbReference>
<dbReference type="GO" id="GO:0006357">
    <property type="term" value="P:regulation of transcription by RNA polymerase II"/>
    <property type="evidence" value="ECO:0007669"/>
    <property type="project" value="InterPro"/>
</dbReference>
<evidence type="ECO:0000256" key="5">
    <source>
        <dbReference type="RuleBase" id="RU000383"/>
    </source>
</evidence>
<dbReference type="STRING" id="1590841.A0A2R6RMV9"/>
<evidence type="ECO:0000256" key="6">
    <source>
        <dbReference type="SAM" id="MobiDB-lite"/>
    </source>
</evidence>
<dbReference type="InterPro" id="IPR013763">
    <property type="entry name" value="Cyclin-like_dom"/>
</dbReference>
<dbReference type="InterPro" id="IPR036915">
    <property type="entry name" value="Cyclin-like_sf"/>
</dbReference>
<dbReference type="OrthoDB" id="10264655at2759"/>
<evidence type="ECO:0000256" key="4">
    <source>
        <dbReference type="ARBA" id="ARBA00061204"/>
    </source>
</evidence>
<evidence type="ECO:0000313" key="9">
    <source>
        <dbReference type="Proteomes" id="UP000241394"/>
    </source>
</evidence>
<dbReference type="InterPro" id="IPR043198">
    <property type="entry name" value="Cyclin/Ssn8"/>
</dbReference>
<feature type="region of interest" description="Disordered" evidence="6">
    <location>
        <begin position="1"/>
        <end position="20"/>
    </location>
</feature>
<dbReference type="SMART" id="SM00385">
    <property type="entry name" value="CYCLIN"/>
    <property type="match status" value="2"/>
</dbReference>
<dbReference type="PANTHER" id="PTHR10026">
    <property type="entry name" value="CYCLIN"/>
    <property type="match status" value="1"/>
</dbReference>
<dbReference type="EMBL" id="NKQK01000004">
    <property type="protein sequence ID" value="PSS31315.1"/>
    <property type="molecule type" value="Genomic_DNA"/>
</dbReference>
<sequence>MEGKHPGNPSHETNARATPSVHMPIESQCLTRKWYFSRNEIEDHSPSRNDGIEYEHEEELRKLYCSFLQELGMELNVPQLTIATSMMLCHRFYMRQSHAKNDWQTIAIVSMFLACKAEETPRWLSDVAVVAYKLVYRWDPSASRRIKQRDVYDKQKELILVGETLLLSTVAFDLNIEHPYKPLVAALKRLEIANKDLVKVAWNFVNDWLRTTLCLQYKPHYIAAGSIFLAAKLQKVKLPTEKGKVWWMQFDVSPKQLEEVVQQMRVLLEKNQKQSLPPMHKKVTESKSAVAKAMASASQSAIASGSTVSQFMSHGDTVDAGQGVKSTTSNSSQSCIMSSSNVADYTGRGAAVDGGLVKSAIPSSPQSCILSSSYVAQNSGHGSAVIDVGLMKSSISKCSENEASNYICRQTSDWVSANSVVQDCDGGPKPGVSDRNPSSRIVSVKGGDSKIDVDRIREALKRKRWDKIVNKNIAKATDDEIDSDDWIEKELENGIELDTASVNKRRRF</sequence>
<feature type="domain" description="Cyclin-like" evidence="7">
    <location>
        <begin position="181"/>
        <end position="269"/>
    </location>
</feature>
<dbReference type="FunCoup" id="A0A2R6RMV9">
    <property type="interactions" value="2825"/>
</dbReference>
<keyword evidence="9" id="KW-1185">Reference proteome</keyword>
<evidence type="ECO:0000256" key="3">
    <source>
        <dbReference type="ARBA" id="ARBA00023306"/>
    </source>
</evidence>
<evidence type="ECO:0000256" key="1">
    <source>
        <dbReference type="ARBA" id="ARBA00022618"/>
    </source>
</evidence>
<keyword evidence="1" id="KW-0132">Cell division</keyword>
<proteinExistence type="inferred from homology"/>
<comment type="caution">
    <text evidence="8">The sequence shown here is derived from an EMBL/GenBank/DDBJ whole genome shotgun (WGS) entry which is preliminary data.</text>
</comment>
<dbReference type="InParanoid" id="A0A2R6RMV9"/>
<evidence type="ECO:0000259" key="7">
    <source>
        <dbReference type="SMART" id="SM00385"/>
    </source>
</evidence>
<keyword evidence="2 5" id="KW-0195">Cyclin</keyword>
<dbReference type="AlphaFoldDB" id="A0A2R6RMV9"/>
<organism evidence="8 9">
    <name type="scientific">Actinidia chinensis var. chinensis</name>
    <name type="common">Chinese soft-hair kiwi</name>
    <dbReference type="NCBI Taxonomy" id="1590841"/>
    <lineage>
        <taxon>Eukaryota</taxon>
        <taxon>Viridiplantae</taxon>
        <taxon>Streptophyta</taxon>
        <taxon>Embryophyta</taxon>
        <taxon>Tracheophyta</taxon>
        <taxon>Spermatophyta</taxon>
        <taxon>Magnoliopsida</taxon>
        <taxon>eudicotyledons</taxon>
        <taxon>Gunneridae</taxon>
        <taxon>Pentapetalae</taxon>
        <taxon>asterids</taxon>
        <taxon>Ericales</taxon>
        <taxon>Actinidiaceae</taxon>
        <taxon>Actinidia</taxon>
    </lineage>
</organism>
<dbReference type="GO" id="GO:0016538">
    <property type="term" value="F:cyclin-dependent protein serine/threonine kinase regulator activity"/>
    <property type="evidence" value="ECO:0007669"/>
    <property type="project" value="InterPro"/>
</dbReference>
<gene>
    <name evidence="8" type="ORF">CEY00_Acc04611</name>
</gene>
<dbReference type="CDD" id="cd20588">
    <property type="entry name" value="CYCLIN_AcCycT_rpt2"/>
    <property type="match status" value="1"/>
</dbReference>
<dbReference type="Proteomes" id="UP000241394">
    <property type="component" value="Chromosome LG4"/>
</dbReference>
<dbReference type="Pfam" id="PF00134">
    <property type="entry name" value="Cyclin_N"/>
    <property type="match status" value="1"/>
</dbReference>
<keyword evidence="3" id="KW-0131">Cell cycle</keyword>
<name>A0A2R6RMV9_ACTCC</name>
<accession>A0A2R6RMV9</accession>
<dbReference type="Gene3D" id="1.10.472.10">
    <property type="entry name" value="Cyclin-like"/>
    <property type="match status" value="2"/>
</dbReference>
<protein>
    <submittedName>
        <fullName evidence="8">Cyclin-T1-4 like</fullName>
    </submittedName>
</protein>
<dbReference type="OMA" id="CDRAANR"/>
<dbReference type="SUPFAM" id="SSF47954">
    <property type="entry name" value="Cyclin-like"/>
    <property type="match status" value="2"/>
</dbReference>
<reference evidence="9" key="2">
    <citation type="journal article" date="2018" name="BMC Genomics">
        <title>A manually annotated Actinidia chinensis var. chinensis (kiwifruit) genome highlights the challenges associated with draft genomes and gene prediction in plants.</title>
        <authorList>
            <person name="Pilkington S.M."/>
            <person name="Crowhurst R."/>
            <person name="Hilario E."/>
            <person name="Nardozza S."/>
            <person name="Fraser L."/>
            <person name="Peng Y."/>
            <person name="Gunaseelan K."/>
            <person name="Simpson R."/>
            <person name="Tahir J."/>
            <person name="Deroles S.C."/>
            <person name="Templeton K."/>
            <person name="Luo Z."/>
            <person name="Davy M."/>
            <person name="Cheng C."/>
            <person name="McNeilage M."/>
            <person name="Scaglione D."/>
            <person name="Liu Y."/>
            <person name="Zhang Q."/>
            <person name="Datson P."/>
            <person name="De Silva N."/>
            <person name="Gardiner S.E."/>
            <person name="Bassett H."/>
            <person name="Chagne D."/>
            <person name="McCallum J."/>
            <person name="Dzierzon H."/>
            <person name="Deng C."/>
            <person name="Wang Y.Y."/>
            <person name="Barron L."/>
            <person name="Manako K."/>
            <person name="Bowen J."/>
            <person name="Foster T.M."/>
            <person name="Erridge Z.A."/>
            <person name="Tiffin H."/>
            <person name="Waite C.N."/>
            <person name="Davies K.M."/>
            <person name="Grierson E.P."/>
            <person name="Laing W.A."/>
            <person name="Kirk R."/>
            <person name="Chen X."/>
            <person name="Wood M."/>
            <person name="Montefiori M."/>
            <person name="Brummell D.A."/>
            <person name="Schwinn K.E."/>
            <person name="Catanach A."/>
            <person name="Fullerton C."/>
            <person name="Li D."/>
            <person name="Meiyalaghan S."/>
            <person name="Nieuwenhuizen N."/>
            <person name="Read N."/>
            <person name="Prakash R."/>
            <person name="Hunter D."/>
            <person name="Zhang H."/>
            <person name="McKenzie M."/>
            <person name="Knabel M."/>
            <person name="Harris A."/>
            <person name="Allan A.C."/>
            <person name="Gleave A."/>
            <person name="Chen A."/>
            <person name="Janssen B.J."/>
            <person name="Plunkett B."/>
            <person name="Ampomah-Dwamena C."/>
            <person name="Voogd C."/>
            <person name="Leif D."/>
            <person name="Lafferty D."/>
            <person name="Souleyre E.J.F."/>
            <person name="Varkonyi-Gasic E."/>
            <person name="Gambi F."/>
            <person name="Hanley J."/>
            <person name="Yao J.L."/>
            <person name="Cheung J."/>
            <person name="David K.M."/>
            <person name="Warren B."/>
            <person name="Marsh K."/>
            <person name="Snowden K.C."/>
            <person name="Lin-Wang K."/>
            <person name="Brian L."/>
            <person name="Martinez-Sanchez M."/>
            <person name="Wang M."/>
            <person name="Ileperuma N."/>
            <person name="Macnee N."/>
            <person name="Campin R."/>
            <person name="McAtee P."/>
            <person name="Drummond R.S.M."/>
            <person name="Espley R.V."/>
            <person name="Ireland H.S."/>
            <person name="Wu R."/>
            <person name="Atkinson R.G."/>
            <person name="Karunairetnam S."/>
            <person name="Bulley S."/>
            <person name="Chunkath S."/>
            <person name="Hanley Z."/>
            <person name="Storey R."/>
            <person name="Thrimawithana A.H."/>
            <person name="Thomson S."/>
            <person name="David C."/>
            <person name="Testolin R."/>
            <person name="Huang H."/>
            <person name="Hellens R.P."/>
            <person name="Schaffer R.J."/>
        </authorList>
    </citation>
    <scope>NUCLEOTIDE SEQUENCE [LARGE SCALE GENOMIC DNA]</scope>
    <source>
        <strain evidence="9">cv. Red5</strain>
    </source>
</reference>